<dbReference type="Pfam" id="PF02962">
    <property type="entry name" value="CHMI"/>
    <property type="match status" value="1"/>
</dbReference>
<proteinExistence type="predicted"/>
<gene>
    <name evidence="1" type="ORF">BJN45_00585</name>
</gene>
<keyword evidence="1" id="KW-0413">Isomerase</keyword>
<dbReference type="AlphaFoldDB" id="A0A1R1IC74"/>
<dbReference type="InterPro" id="IPR014347">
    <property type="entry name" value="Tautomerase/MIF_sf"/>
</dbReference>
<reference evidence="1 2" key="1">
    <citation type="submission" date="2016-10" db="EMBL/GenBank/DDBJ databases">
        <title>Alkaliphiles isolated from bioreactors.</title>
        <authorList>
            <person name="Salah Z."/>
            <person name="Rout S.P."/>
            <person name="Humphreys P.N."/>
        </authorList>
    </citation>
    <scope>NUCLEOTIDE SEQUENCE [LARGE SCALE GENOMIC DNA]</scope>
    <source>
        <strain evidence="1 2">ZS02</strain>
    </source>
</reference>
<evidence type="ECO:0000313" key="2">
    <source>
        <dbReference type="Proteomes" id="UP000187526"/>
    </source>
</evidence>
<protein>
    <submittedName>
        <fullName evidence="1">5-carboxymethyl-2-hydroxymuconate isomerase</fullName>
    </submittedName>
</protein>
<dbReference type="Gene3D" id="3.30.429.10">
    <property type="entry name" value="Macrophage Migration Inhibitory Factor"/>
    <property type="match status" value="1"/>
</dbReference>
<dbReference type="CDD" id="cd00580">
    <property type="entry name" value="CHMI"/>
    <property type="match status" value="1"/>
</dbReference>
<accession>A0A1R1IC74</accession>
<comment type="caution">
    <text evidence="1">The sequence shown here is derived from an EMBL/GenBank/DDBJ whole genome shotgun (WGS) entry which is preliminary data.</text>
</comment>
<dbReference type="InterPro" id="IPR004220">
    <property type="entry name" value="5-COMe_2-OHmuconate_Isoase"/>
</dbReference>
<name>A0A1R1IC74_9RHOO</name>
<evidence type="ECO:0000313" key="1">
    <source>
        <dbReference type="EMBL" id="OMG56169.1"/>
    </source>
</evidence>
<dbReference type="STRING" id="418702.BJN45_00585"/>
<dbReference type="GO" id="GO:0008704">
    <property type="term" value="F:5-carboxymethyl-2-hydroxymuconate delta-isomerase activity"/>
    <property type="evidence" value="ECO:0007669"/>
    <property type="project" value="InterPro"/>
</dbReference>
<dbReference type="Proteomes" id="UP000187526">
    <property type="component" value="Unassembled WGS sequence"/>
</dbReference>
<organism evidence="1 2">
    <name type="scientific">Azonexus hydrophilus</name>
    <dbReference type="NCBI Taxonomy" id="418702"/>
    <lineage>
        <taxon>Bacteria</taxon>
        <taxon>Pseudomonadati</taxon>
        <taxon>Pseudomonadota</taxon>
        <taxon>Betaproteobacteria</taxon>
        <taxon>Rhodocyclales</taxon>
        <taxon>Azonexaceae</taxon>
        <taxon>Azonexus</taxon>
    </lineage>
</organism>
<dbReference type="PANTHER" id="PTHR37950">
    <property type="entry name" value="4-HYDROXYPHENYLACETATE CATABOLISM PROTEIN"/>
    <property type="match status" value="1"/>
</dbReference>
<keyword evidence="2" id="KW-1185">Reference proteome</keyword>
<dbReference type="OrthoDB" id="9814215at2"/>
<dbReference type="PANTHER" id="PTHR37950:SF1">
    <property type="entry name" value="4-HYDROXYPHENYLACETATE CATABOLISM PROTEIN"/>
    <property type="match status" value="1"/>
</dbReference>
<sequence length="120" mass="12922">MPHLTLEYTANLASFDPTRALAAINAAMFDSGQFSEPDIKSRAIAVGNFQVGILQNPRAFVHLRIALLSGRSSAERKELADAALAALGELILAPRGMEIQLSVETSELDRDSYAKTIVHG</sequence>
<dbReference type="SUPFAM" id="SSF55331">
    <property type="entry name" value="Tautomerase/MIF"/>
    <property type="match status" value="1"/>
</dbReference>
<dbReference type="EMBL" id="MTHD01000001">
    <property type="protein sequence ID" value="OMG56169.1"/>
    <property type="molecule type" value="Genomic_DNA"/>
</dbReference>
<dbReference type="RefSeq" id="WP_076091059.1">
    <property type="nucleotide sequence ID" value="NZ_MTHD01000001.1"/>
</dbReference>